<keyword evidence="2 3" id="KW-0040">ANK repeat</keyword>
<dbReference type="PANTHER" id="PTHR24198">
    <property type="entry name" value="ANKYRIN REPEAT AND PROTEIN KINASE DOMAIN-CONTAINING PROTEIN"/>
    <property type="match status" value="1"/>
</dbReference>
<dbReference type="SMART" id="SM00253">
    <property type="entry name" value="SOCS"/>
    <property type="match status" value="1"/>
</dbReference>
<dbReference type="GO" id="GO:0035556">
    <property type="term" value="P:intracellular signal transduction"/>
    <property type="evidence" value="ECO:0007669"/>
    <property type="project" value="InterPro"/>
</dbReference>
<gene>
    <name evidence="5" type="ORF">SNE40_016534</name>
</gene>
<evidence type="ECO:0000256" key="1">
    <source>
        <dbReference type="ARBA" id="ARBA00022737"/>
    </source>
</evidence>
<feature type="repeat" description="ANK" evidence="3">
    <location>
        <begin position="235"/>
        <end position="269"/>
    </location>
</feature>
<dbReference type="Pfam" id="PF07525">
    <property type="entry name" value="SOCS_box"/>
    <property type="match status" value="1"/>
</dbReference>
<dbReference type="PROSITE" id="PS50088">
    <property type="entry name" value="ANK_REPEAT"/>
    <property type="match status" value="4"/>
</dbReference>
<dbReference type="Pfam" id="PF12796">
    <property type="entry name" value="Ank_2"/>
    <property type="match status" value="2"/>
</dbReference>
<dbReference type="SMART" id="SM00248">
    <property type="entry name" value="ANK"/>
    <property type="match status" value="7"/>
</dbReference>
<reference evidence="5 6" key="1">
    <citation type="submission" date="2024-01" db="EMBL/GenBank/DDBJ databases">
        <title>The genome of the rayed Mediterranean limpet Patella caerulea (Linnaeus, 1758).</title>
        <authorList>
            <person name="Anh-Thu Weber A."/>
            <person name="Halstead-Nussloch G."/>
        </authorList>
    </citation>
    <scope>NUCLEOTIDE SEQUENCE [LARGE SCALE GENOMIC DNA]</scope>
    <source>
        <strain evidence="5">AATW-2023a</strain>
        <tissue evidence="5">Whole specimen</tissue>
    </source>
</reference>
<dbReference type="PROSITE" id="PS50225">
    <property type="entry name" value="SOCS"/>
    <property type="match status" value="1"/>
</dbReference>
<evidence type="ECO:0000259" key="4">
    <source>
        <dbReference type="PROSITE" id="PS50225"/>
    </source>
</evidence>
<accession>A0AAN8PJF8</accession>
<dbReference type="Proteomes" id="UP001347796">
    <property type="component" value="Unassembled WGS sequence"/>
</dbReference>
<dbReference type="InterPro" id="IPR001496">
    <property type="entry name" value="SOCS_box"/>
</dbReference>
<evidence type="ECO:0000313" key="5">
    <source>
        <dbReference type="EMBL" id="KAK6172991.1"/>
    </source>
</evidence>
<dbReference type="InterPro" id="IPR002110">
    <property type="entry name" value="Ankyrin_rpt"/>
</dbReference>
<evidence type="ECO:0000313" key="6">
    <source>
        <dbReference type="Proteomes" id="UP001347796"/>
    </source>
</evidence>
<dbReference type="AlphaFoldDB" id="A0AAN8PJF8"/>
<dbReference type="PROSITE" id="PS50297">
    <property type="entry name" value="ANK_REP_REGION"/>
    <property type="match status" value="3"/>
</dbReference>
<sequence>MASSGSGPETNTLKAICEAIKADDLEKIHVLLNEIPSFNLNQEWEEGVYPIHLACTGLNGDIVNRMIQHGVDVNIPGSDGKTVLHDICKTEERKSEALEILEILLNSGAVVDVADNMECTPLFHACENDDVKMVKILINKGANVNVQTVSGETPIKVSCRNAEFWFFWQGREASGGTKALNPDTFPPVQITKLLLQAGADPKQATFLPSAVQFGFIDLVIELLDLGMDINMLDDHQRTPLGFACFSASVHTDVVRLLLTYGADVNKGGGWNRQKPVIFAYVHNSVEKLKLLLSYGAHVTGEVMTELVSVSLSKSILENPEVVTLFSKELMSWRLLLSAGFQPQFSGALATKYHQIELCSSYHKIKTWIPSLVFPLRTLKDFCRIAIRKSLPTSIDRNIQFLPLPHKLKDFLVFKEYSLRDGT</sequence>
<evidence type="ECO:0000256" key="2">
    <source>
        <dbReference type="ARBA" id="ARBA00023043"/>
    </source>
</evidence>
<feature type="repeat" description="ANK" evidence="3">
    <location>
        <begin position="117"/>
        <end position="149"/>
    </location>
</feature>
<keyword evidence="6" id="KW-1185">Reference proteome</keyword>
<evidence type="ECO:0000256" key="3">
    <source>
        <dbReference type="PROSITE-ProRule" id="PRU00023"/>
    </source>
</evidence>
<dbReference type="SUPFAM" id="SSF158235">
    <property type="entry name" value="SOCS box-like"/>
    <property type="match status" value="1"/>
</dbReference>
<keyword evidence="1" id="KW-0677">Repeat</keyword>
<organism evidence="5 6">
    <name type="scientific">Patella caerulea</name>
    <name type="common">Rayed Mediterranean limpet</name>
    <dbReference type="NCBI Taxonomy" id="87958"/>
    <lineage>
        <taxon>Eukaryota</taxon>
        <taxon>Metazoa</taxon>
        <taxon>Spiralia</taxon>
        <taxon>Lophotrochozoa</taxon>
        <taxon>Mollusca</taxon>
        <taxon>Gastropoda</taxon>
        <taxon>Patellogastropoda</taxon>
        <taxon>Patelloidea</taxon>
        <taxon>Patellidae</taxon>
        <taxon>Patella</taxon>
    </lineage>
</organism>
<dbReference type="Pfam" id="PF00023">
    <property type="entry name" value="Ank"/>
    <property type="match status" value="1"/>
</dbReference>
<proteinExistence type="predicted"/>
<protein>
    <recommendedName>
        <fullName evidence="4">SOCS box domain-containing protein</fullName>
    </recommendedName>
</protein>
<dbReference type="SUPFAM" id="SSF48403">
    <property type="entry name" value="Ankyrin repeat"/>
    <property type="match status" value="1"/>
</dbReference>
<dbReference type="SMART" id="SM00969">
    <property type="entry name" value="SOCS_box"/>
    <property type="match status" value="1"/>
</dbReference>
<feature type="repeat" description="ANK" evidence="3">
    <location>
        <begin position="79"/>
        <end position="116"/>
    </location>
</feature>
<dbReference type="CDD" id="cd03587">
    <property type="entry name" value="SOCS"/>
    <property type="match status" value="1"/>
</dbReference>
<dbReference type="PANTHER" id="PTHR24198:SF165">
    <property type="entry name" value="ANKYRIN REPEAT-CONTAINING PROTEIN-RELATED"/>
    <property type="match status" value="1"/>
</dbReference>
<comment type="caution">
    <text evidence="5">The sequence shown here is derived from an EMBL/GenBank/DDBJ whole genome shotgun (WGS) entry which is preliminary data.</text>
</comment>
<name>A0AAN8PJF8_PATCE</name>
<dbReference type="EMBL" id="JAZGQO010000011">
    <property type="protein sequence ID" value="KAK6172991.1"/>
    <property type="molecule type" value="Genomic_DNA"/>
</dbReference>
<dbReference type="Gene3D" id="1.25.40.20">
    <property type="entry name" value="Ankyrin repeat-containing domain"/>
    <property type="match status" value="2"/>
</dbReference>
<dbReference type="InterPro" id="IPR036770">
    <property type="entry name" value="Ankyrin_rpt-contain_sf"/>
</dbReference>
<dbReference type="Gene3D" id="1.10.750.20">
    <property type="entry name" value="SOCS box"/>
    <property type="match status" value="1"/>
</dbReference>
<feature type="domain" description="SOCS box" evidence="4">
    <location>
        <begin position="376"/>
        <end position="417"/>
    </location>
</feature>
<feature type="repeat" description="ANK" evidence="3">
    <location>
        <begin position="46"/>
        <end position="78"/>
    </location>
</feature>
<dbReference type="InterPro" id="IPR036036">
    <property type="entry name" value="SOCS_box-like_dom_sf"/>
</dbReference>